<dbReference type="GO" id="GO:0005829">
    <property type="term" value="C:cytosol"/>
    <property type="evidence" value="ECO:0007669"/>
    <property type="project" value="TreeGrafter"/>
</dbReference>
<keyword evidence="6" id="KW-0479">Metal-binding</keyword>
<dbReference type="EC" id="2.10.1.1" evidence="3"/>
<proteinExistence type="predicted"/>
<dbReference type="InterPro" id="IPR036425">
    <property type="entry name" value="MoaB/Mog-like_dom_sf"/>
</dbReference>
<name>X1N7G1_9ZZZZ</name>
<organism evidence="11">
    <name type="scientific">marine sediment metagenome</name>
    <dbReference type="NCBI Taxonomy" id="412755"/>
    <lineage>
        <taxon>unclassified sequences</taxon>
        <taxon>metagenomes</taxon>
        <taxon>ecological metagenomes</taxon>
    </lineage>
</organism>
<evidence type="ECO:0000256" key="2">
    <source>
        <dbReference type="ARBA" id="ARBA00005046"/>
    </source>
</evidence>
<evidence type="ECO:0000259" key="10">
    <source>
        <dbReference type="SMART" id="SM00852"/>
    </source>
</evidence>
<dbReference type="GO" id="GO:0046872">
    <property type="term" value="F:metal ion binding"/>
    <property type="evidence" value="ECO:0007669"/>
    <property type="project" value="UniProtKB-KW"/>
</dbReference>
<evidence type="ECO:0000256" key="6">
    <source>
        <dbReference type="ARBA" id="ARBA00022723"/>
    </source>
</evidence>
<dbReference type="Gene3D" id="2.170.190.11">
    <property type="entry name" value="Molybdopterin biosynthesis moea protein, domain 3"/>
    <property type="match status" value="1"/>
</dbReference>
<dbReference type="SUPFAM" id="SSF53218">
    <property type="entry name" value="Molybdenum cofactor biosynthesis proteins"/>
    <property type="match status" value="1"/>
</dbReference>
<dbReference type="AlphaFoldDB" id="X1N7G1"/>
<dbReference type="EMBL" id="BARV01021656">
    <property type="protein sequence ID" value="GAI26171.1"/>
    <property type="molecule type" value="Genomic_DNA"/>
</dbReference>
<evidence type="ECO:0000256" key="5">
    <source>
        <dbReference type="ARBA" id="ARBA00022679"/>
    </source>
</evidence>
<keyword evidence="7" id="KW-0460">Magnesium</keyword>
<dbReference type="SUPFAM" id="SSF63882">
    <property type="entry name" value="MoeA N-terminal region -like"/>
    <property type="match status" value="1"/>
</dbReference>
<dbReference type="PANTHER" id="PTHR10192:SF5">
    <property type="entry name" value="GEPHYRIN"/>
    <property type="match status" value="1"/>
</dbReference>
<keyword evidence="4" id="KW-0500">Molybdenum</keyword>
<comment type="pathway">
    <text evidence="2">Cofactor biosynthesis; molybdopterin biosynthesis.</text>
</comment>
<dbReference type="InterPro" id="IPR038987">
    <property type="entry name" value="MoeA-like"/>
</dbReference>
<dbReference type="SMART" id="SM00852">
    <property type="entry name" value="MoCF_biosynth"/>
    <property type="match status" value="1"/>
</dbReference>
<keyword evidence="8" id="KW-0501">Molybdenum cofactor biosynthesis</keyword>
<dbReference type="PANTHER" id="PTHR10192">
    <property type="entry name" value="MOLYBDOPTERIN BIOSYNTHESIS PROTEIN"/>
    <property type="match status" value="1"/>
</dbReference>
<dbReference type="Pfam" id="PF00994">
    <property type="entry name" value="MoCF_biosynth"/>
    <property type="match status" value="1"/>
</dbReference>
<dbReference type="PROSITE" id="PS01079">
    <property type="entry name" value="MOCF_BIOSYNTHESIS_2"/>
    <property type="match status" value="1"/>
</dbReference>
<evidence type="ECO:0000256" key="8">
    <source>
        <dbReference type="ARBA" id="ARBA00023150"/>
    </source>
</evidence>
<comment type="catalytic activity">
    <reaction evidence="9">
        <text>adenylyl-molybdopterin + molybdate = Mo-molybdopterin + AMP + H(+)</text>
        <dbReference type="Rhea" id="RHEA:35047"/>
        <dbReference type="ChEBI" id="CHEBI:15378"/>
        <dbReference type="ChEBI" id="CHEBI:36264"/>
        <dbReference type="ChEBI" id="CHEBI:62727"/>
        <dbReference type="ChEBI" id="CHEBI:71302"/>
        <dbReference type="ChEBI" id="CHEBI:456215"/>
        <dbReference type="EC" id="2.10.1.1"/>
    </reaction>
</comment>
<reference evidence="11" key="1">
    <citation type="journal article" date="2014" name="Front. Microbiol.">
        <title>High frequency of phylogenetically diverse reductive dehalogenase-homologous genes in deep subseafloor sedimentary metagenomes.</title>
        <authorList>
            <person name="Kawai M."/>
            <person name="Futagami T."/>
            <person name="Toyoda A."/>
            <person name="Takaki Y."/>
            <person name="Nishi S."/>
            <person name="Hori S."/>
            <person name="Arai W."/>
            <person name="Tsubouchi T."/>
            <person name="Morono Y."/>
            <person name="Uchiyama I."/>
            <person name="Ito T."/>
            <person name="Fujiyama A."/>
            <person name="Inagaki F."/>
            <person name="Takami H."/>
        </authorList>
    </citation>
    <scope>NUCLEOTIDE SEQUENCE</scope>
    <source>
        <strain evidence="11">Expedition CK06-06</strain>
    </source>
</reference>
<dbReference type="Pfam" id="PF03453">
    <property type="entry name" value="MoeA_N"/>
    <property type="match status" value="1"/>
</dbReference>
<feature type="domain" description="MoaB/Mog" evidence="10">
    <location>
        <begin position="89"/>
        <end position="234"/>
    </location>
</feature>
<gene>
    <name evidence="11" type="ORF">S06H3_35844</name>
</gene>
<comment type="cofactor">
    <cofactor evidence="1">
        <name>Mg(2+)</name>
        <dbReference type="ChEBI" id="CHEBI:18420"/>
    </cofactor>
</comment>
<dbReference type="InterPro" id="IPR001453">
    <property type="entry name" value="MoaB/Mog_dom"/>
</dbReference>
<dbReference type="GO" id="GO:0061599">
    <property type="term" value="F:molybdopterin molybdotransferase activity"/>
    <property type="evidence" value="ECO:0007669"/>
    <property type="project" value="UniProtKB-EC"/>
</dbReference>
<evidence type="ECO:0000313" key="11">
    <source>
        <dbReference type="EMBL" id="GAI26171.1"/>
    </source>
</evidence>
<accession>X1N7G1</accession>
<comment type="caution">
    <text evidence="11">The sequence shown here is derived from an EMBL/GenBank/DDBJ whole genome shotgun (WGS) entry which is preliminary data.</text>
</comment>
<feature type="non-terminal residue" evidence="11">
    <location>
        <position position="1"/>
    </location>
</feature>
<dbReference type="CDD" id="cd00887">
    <property type="entry name" value="MoeA"/>
    <property type="match status" value="1"/>
</dbReference>
<keyword evidence="5" id="KW-0808">Transferase</keyword>
<dbReference type="InterPro" id="IPR008284">
    <property type="entry name" value="MoCF_biosynth_CS"/>
</dbReference>
<evidence type="ECO:0000256" key="4">
    <source>
        <dbReference type="ARBA" id="ARBA00022505"/>
    </source>
</evidence>
<dbReference type="Gene3D" id="3.40.980.10">
    <property type="entry name" value="MoaB/Mog-like domain"/>
    <property type="match status" value="1"/>
</dbReference>
<dbReference type="InterPro" id="IPR005110">
    <property type="entry name" value="MoeA_linker/N"/>
</dbReference>
<protein>
    <recommendedName>
        <fullName evidence="3">molybdopterin molybdotransferase</fullName>
        <ecNumber evidence="3">2.10.1.1</ecNumber>
    </recommendedName>
</protein>
<evidence type="ECO:0000256" key="3">
    <source>
        <dbReference type="ARBA" id="ARBA00013269"/>
    </source>
</evidence>
<dbReference type="GO" id="GO:0006777">
    <property type="term" value="P:Mo-molybdopterin cofactor biosynthetic process"/>
    <property type="evidence" value="ECO:0007669"/>
    <property type="project" value="UniProtKB-KW"/>
</dbReference>
<dbReference type="InterPro" id="IPR036135">
    <property type="entry name" value="MoeA_linker/N_sf"/>
</dbReference>
<dbReference type="FunFam" id="3.40.980.10:FF:000004">
    <property type="entry name" value="Molybdopterin molybdenumtransferase"/>
    <property type="match status" value="1"/>
</dbReference>
<feature type="non-terminal residue" evidence="11">
    <location>
        <position position="272"/>
    </location>
</feature>
<evidence type="ECO:0000256" key="9">
    <source>
        <dbReference type="ARBA" id="ARBA00047317"/>
    </source>
</evidence>
<sequence>IMTGAPIPGGADCVVRFEDTDETERQGNSSEIGILTEAEPGLEIRRASEDIAAGSIVLSKGTAIRPAEVGVLASLGRTKVKVIRRPVVAILATGDEVVDIAQPLPEGKIYNSNSYSVAALVLRYGGIPKILGIASDIEDSLVARLHLGLDADMLITSGGVSFGDYDIVRDVLAKEGEIVFWRVRQKPGRPLAFGMIKALGKAGGVGNIPLFGLAGNPVSAMINFELFARPAMLKMMGKKSLTKPTVEAVMEDAIENTDGRRIFARAVVEKRG</sequence>
<evidence type="ECO:0000256" key="1">
    <source>
        <dbReference type="ARBA" id="ARBA00001946"/>
    </source>
</evidence>
<evidence type="ECO:0000256" key="7">
    <source>
        <dbReference type="ARBA" id="ARBA00022842"/>
    </source>
</evidence>